<evidence type="ECO:0000256" key="1">
    <source>
        <dbReference type="SAM" id="MobiDB-lite"/>
    </source>
</evidence>
<dbReference type="EMBL" id="CP064812">
    <property type="protein sequence ID" value="QPG73536.1"/>
    <property type="molecule type" value="Genomic_DNA"/>
</dbReference>
<evidence type="ECO:0000313" key="3">
    <source>
        <dbReference type="Proteomes" id="UP000662931"/>
    </source>
</evidence>
<proteinExistence type="predicted"/>
<sequence length="261" mass="29649">MGRMLKVFRTQNDVFVLPLYNPERYWKLQVVSRNENLIGQLVEVFEEICDFKDLRDDEEDEDCSPNVSFEPMNRMEVDIRFAGDTDTTLSGTSPDSERTLEVSRVQAKSRDLKSLETTSSIDEDRTVGTVFQPILQQPIPIRPNSAESSLDSVLLRFEDEEDTGRPLSETGFNWMDTKSSQSEFKTINKRFSMTFKGIKPGMVIHHKQIESLRGVGEGHKLKGSDIVRNSFIMGAITGNDKNPSVSSVRTPRGSSWGLFNW</sequence>
<dbReference type="GeneID" id="62194248"/>
<name>A0A875RX23_EENNA</name>
<reference evidence="2" key="1">
    <citation type="submission" date="2020-10" db="EMBL/GenBank/DDBJ databases">
        <authorList>
            <person name="Roach M.J.R."/>
        </authorList>
    </citation>
    <scope>NUCLEOTIDE SEQUENCE</scope>
    <source>
        <strain evidence="2">CBS 1945</strain>
    </source>
</reference>
<dbReference type="RefSeq" id="XP_038777101.1">
    <property type="nucleotide sequence ID" value="XM_038921173.1"/>
</dbReference>
<feature type="region of interest" description="Disordered" evidence="1">
    <location>
        <begin position="84"/>
        <end position="103"/>
    </location>
</feature>
<dbReference type="AlphaFoldDB" id="A0A875RX23"/>
<dbReference type="KEGG" id="bnn:FOA43_000847"/>
<accession>A0A875RX23</accession>
<protein>
    <submittedName>
        <fullName evidence="2">Uncharacterized protein</fullName>
    </submittedName>
</protein>
<dbReference type="OrthoDB" id="3980558at2759"/>
<evidence type="ECO:0000313" key="2">
    <source>
        <dbReference type="EMBL" id="QPG73536.1"/>
    </source>
</evidence>
<gene>
    <name evidence="2" type="ORF">FOA43_000847</name>
</gene>
<feature type="compositionally biased region" description="Polar residues" evidence="1">
    <location>
        <begin position="85"/>
        <end position="94"/>
    </location>
</feature>
<keyword evidence="3" id="KW-1185">Reference proteome</keyword>
<dbReference type="Proteomes" id="UP000662931">
    <property type="component" value="Chromosome 1"/>
</dbReference>
<organism evidence="2 3">
    <name type="scientific">Eeniella nana</name>
    <name type="common">Yeast</name>
    <name type="synonym">Brettanomyces nanus</name>
    <dbReference type="NCBI Taxonomy" id="13502"/>
    <lineage>
        <taxon>Eukaryota</taxon>
        <taxon>Fungi</taxon>
        <taxon>Dikarya</taxon>
        <taxon>Ascomycota</taxon>
        <taxon>Saccharomycotina</taxon>
        <taxon>Pichiomycetes</taxon>
        <taxon>Pichiales</taxon>
        <taxon>Pichiaceae</taxon>
        <taxon>Brettanomyces</taxon>
    </lineage>
</organism>